<comment type="pathway">
    <text evidence="1">Protein modification; protein ubiquitination.</text>
</comment>
<dbReference type="SUPFAM" id="SSF49599">
    <property type="entry name" value="TRAF domain-like"/>
    <property type="match status" value="1"/>
</dbReference>
<dbReference type="Gene3D" id="2.60.210.10">
    <property type="entry name" value="Apoptosis, Tumor Necrosis Factor Receptor Associated Protein 2, Chain A"/>
    <property type="match status" value="1"/>
</dbReference>
<accession>A0A921UGC5</accession>
<dbReference type="InterPro" id="IPR045005">
    <property type="entry name" value="BPM1-6"/>
</dbReference>
<dbReference type="SUPFAM" id="SSF54695">
    <property type="entry name" value="POZ domain"/>
    <property type="match status" value="1"/>
</dbReference>
<comment type="caution">
    <text evidence="5">The sequence shown here is derived from an EMBL/GenBank/DDBJ whole genome shotgun (WGS) entry which is preliminary data.</text>
</comment>
<reference evidence="5" key="1">
    <citation type="journal article" date="2019" name="BMC Genomics">
        <title>A new reference genome for Sorghum bicolor reveals high levels of sequence similarity between sweet and grain genotypes: implications for the genetics of sugar metabolism.</title>
        <authorList>
            <person name="Cooper E.A."/>
            <person name="Brenton Z.W."/>
            <person name="Flinn B.S."/>
            <person name="Jenkins J."/>
            <person name="Shu S."/>
            <person name="Flowers D."/>
            <person name="Luo F."/>
            <person name="Wang Y."/>
            <person name="Xia P."/>
            <person name="Barry K."/>
            <person name="Daum C."/>
            <person name="Lipzen A."/>
            <person name="Yoshinaga Y."/>
            <person name="Schmutz J."/>
            <person name="Saski C."/>
            <person name="Vermerris W."/>
            <person name="Kresovich S."/>
        </authorList>
    </citation>
    <scope>NUCLEOTIDE SEQUENCE</scope>
</reference>
<reference evidence="5" key="2">
    <citation type="submission" date="2020-10" db="EMBL/GenBank/DDBJ databases">
        <authorList>
            <person name="Cooper E.A."/>
            <person name="Brenton Z.W."/>
            <person name="Flinn B.S."/>
            <person name="Jenkins J."/>
            <person name="Shu S."/>
            <person name="Flowers D."/>
            <person name="Luo F."/>
            <person name="Wang Y."/>
            <person name="Xia P."/>
            <person name="Barry K."/>
            <person name="Daum C."/>
            <person name="Lipzen A."/>
            <person name="Yoshinaga Y."/>
            <person name="Schmutz J."/>
            <person name="Saski C."/>
            <person name="Vermerris W."/>
            <person name="Kresovich S."/>
        </authorList>
    </citation>
    <scope>NUCLEOTIDE SEQUENCE</scope>
</reference>
<feature type="domain" description="MATH" evidence="4">
    <location>
        <begin position="25"/>
        <end position="139"/>
    </location>
</feature>
<dbReference type="Pfam" id="PF22486">
    <property type="entry name" value="MATH_2"/>
    <property type="match status" value="1"/>
</dbReference>
<dbReference type="PROSITE" id="PS50144">
    <property type="entry name" value="MATH"/>
    <property type="match status" value="1"/>
</dbReference>
<dbReference type="InterPro" id="IPR000210">
    <property type="entry name" value="BTB/POZ_dom"/>
</dbReference>
<dbReference type="InterPro" id="IPR011333">
    <property type="entry name" value="SKP1/BTB/POZ_sf"/>
</dbReference>
<organism evidence="5 6">
    <name type="scientific">Sorghum bicolor</name>
    <name type="common">Sorghum</name>
    <name type="synonym">Sorghum vulgare</name>
    <dbReference type="NCBI Taxonomy" id="4558"/>
    <lineage>
        <taxon>Eukaryota</taxon>
        <taxon>Viridiplantae</taxon>
        <taxon>Streptophyta</taxon>
        <taxon>Embryophyta</taxon>
        <taxon>Tracheophyta</taxon>
        <taxon>Spermatophyta</taxon>
        <taxon>Magnoliopsida</taxon>
        <taxon>Liliopsida</taxon>
        <taxon>Poales</taxon>
        <taxon>Poaceae</taxon>
        <taxon>PACMAD clade</taxon>
        <taxon>Panicoideae</taxon>
        <taxon>Andropogonodae</taxon>
        <taxon>Andropogoneae</taxon>
        <taxon>Sorghinae</taxon>
        <taxon>Sorghum</taxon>
    </lineage>
</organism>
<dbReference type="SMART" id="SM00225">
    <property type="entry name" value="BTB"/>
    <property type="match status" value="1"/>
</dbReference>
<evidence type="ECO:0000313" key="6">
    <source>
        <dbReference type="Proteomes" id="UP000807115"/>
    </source>
</evidence>
<sequence length="292" mass="32455">MSRSASVDGSGDANSASVIVATAVKGSHVLKIDGYSRTKGLGNGNFLRSVPFDIGGHTWFIRYYPDGATKERIGWIELYLHLDRNNATVAEASYTFSLLDDVGETVPSYCFSDSVILRCDVTVSKKIHTEGSSSQFVTVPPSDMNRHIGRLLSSGLEEDVTFQVGDETFAAHRLVLGARLLELLGPMKERNGRVVRIDDMEPRVFRAMLHFIYTDEFPKLDKRDTIAMAQHLLVAADRYDLERLKLMCEHKLCQCISTSMATTTLVLAERHGCKGLKEACLNFFKSSGNHGW</sequence>
<dbReference type="PANTHER" id="PTHR26379:SF457">
    <property type="entry name" value="BTB DOMAIN-CONTAINING PROTEIN"/>
    <property type="match status" value="1"/>
</dbReference>
<evidence type="ECO:0008006" key="7">
    <source>
        <dbReference type="Google" id="ProtNLM"/>
    </source>
</evidence>
<evidence type="ECO:0000259" key="4">
    <source>
        <dbReference type="PROSITE" id="PS50144"/>
    </source>
</evidence>
<dbReference type="Proteomes" id="UP000807115">
    <property type="component" value="Chromosome 5"/>
</dbReference>
<evidence type="ECO:0000256" key="1">
    <source>
        <dbReference type="ARBA" id="ARBA00004906"/>
    </source>
</evidence>
<dbReference type="EMBL" id="CM027684">
    <property type="protein sequence ID" value="KAG0530668.1"/>
    <property type="molecule type" value="Genomic_DNA"/>
</dbReference>
<evidence type="ECO:0000313" key="5">
    <source>
        <dbReference type="EMBL" id="KAG0530668.1"/>
    </source>
</evidence>
<dbReference type="InterPro" id="IPR008974">
    <property type="entry name" value="TRAF-like"/>
</dbReference>
<dbReference type="Pfam" id="PF00651">
    <property type="entry name" value="BTB"/>
    <property type="match status" value="1"/>
</dbReference>
<name>A0A921UGC5_SORBI</name>
<dbReference type="Gene3D" id="3.30.710.10">
    <property type="entry name" value="Potassium Channel Kv1.1, Chain A"/>
    <property type="match status" value="1"/>
</dbReference>
<dbReference type="InterPro" id="IPR056423">
    <property type="entry name" value="BACK_BPM_SPOP"/>
</dbReference>
<evidence type="ECO:0000256" key="2">
    <source>
        <dbReference type="ARBA" id="ARBA00010846"/>
    </source>
</evidence>
<evidence type="ECO:0000259" key="3">
    <source>
        <dbReference type="PROSITE" id="PS50097"/>
    </source>
</evidence>
<feature type="domain" description="BTB" evidence="3">
    <location>
        <begin position="158"/>
        <end position="221"/>
    </location>
</feature>
<dbReference type="InterPro" id="IPR002083">
    <property type="entry name" value="MATH/TRAF_dom"/>
</dbReference>
<dbReference type="CDD" id="cd00121">
    <property type="entry name" value="MATH"/>
    <property type="match status" value="1"/>
</dbReference>
<dbReference type="PROSITE" id="PS50097">
    <property type="entry name" value="BTB"/>
    <property type="match status" value="1"/>
</dbReference>
<dbReference type="AlphaFoldDB" id="A0A921UGC5"/>
<dbReference type="Pfam" id="PF24570">
    <property type="entry name" value="BACK_BPM_SPOP"/>
    <property type="match status" value="1"/>
</dbReference>
<dbReference type="PANTHER" id="PTHR26379">
    <property type="entry name" value="BTB/POZ AND MATH DOMAIN-CONTAINING PROTEIN 1"/>
    <property type="match status" value="1"/>
</dbReference>
<proteinExistence type="inferred from homology"/>
<dbReference type="GO" id="GO:0016567">
    <property type="term" value="P:protein ubiquitination"/>
    <property type="evidence" value="ECO:0007669"/>
    <property type="project" value="InterPro"/>
</dbReference>
<protein>
    <recommendedName>
        <fullName evidence="7">BTB domain-containing protein</fullName>
    </recommendedName>
</protein>
<comment type="similarity">
    <text evidence="2">Belongs to the Tdpoz family.</text>
</comment>
<gene>
    <name evidence="5" type="ORF">BDA96_05G206800</name>
</gene>